<organism evidence="2 3">
    <name type="scientific">Niastella populi</name>
    <dbReference type="NCBI Taxonomy" id="550983"/>
    <lineage>
        <taxon>Bacteria</taxon>
        <taxon>Pseudomonadati</taxon>
        <taxon>Bacteroidota</taxon>
        <taxon>Chitinophagia</taxon>
        <taxon>Chitinophagales</taxon>
        <taxon>Chitinophagaceae</taxon>
        <taxon>Niastella</taxon>
    </lineage>
</organism>
<comment type="similarity">
    <text evidence="1">Belongs to the short-chain dehydrogenases/reductases (SDR) family.</text>
</comment>
<dbReference type="InterPro" id="IPR036291">
    <property type="entry name" value="NAD(P)-bd_dom_sf"/>
</dbReference>
<dbReference type="InterPro" id="IPR050259">
    <property type="entry name" value="SDR"/>
</dbReference>
<reference evidence="3" key="1">
    <citation type="submission" date="2016-04" db="EMBL/GenBank/DDBJ databases">
        <authorList>
            <person name="Chen L."/>
            <person name="Zhuang W."/>
            <person name="Wang G."/>
        </authorList>
    </citation>
    <scope>NUCLEOTIDE SEQUENCE [LARGE SCALE GENOMIC DNA]</scope>
    <source>
        <strain evidence="3">208</strain>
    </source>
</reference>
<gene>
    <name evidence="2" type="ORF">A4R26_00900</name>
</gene>
<keyword evidence="3" id="KW-1185">Reference proteome</keyword>
<dbReference type="FunFam" id="3.40.50.720:FF:000084">
    <property type="entry name" value="Short-chain dehydrogenase reductase"/>
    <property type="match status" value="1"/>
</dbReference>
<evidence type="ECO:0000313" key="2">
    <source>
        <dbReference type="EMBL" id="OQP68398.1"/>
    </source>
</evidence>
<name>A0A1V9GD68_9BACT</name>
<dbReference type="Proteomes" id="UP000192276">
    <property type="component" value="Unassembled WGS sequence"/>
</dbReference>
<protein>
    <submittedName>
        <fullName evidence="2">3-oxoacyl-ACP reductase</fullName>
    </submittedName>
</protein>
<dbReference type="STRING" id="550983.A4R26_00900"/>
<proteinExistence type="inferred from homology"/>
<dbReference type="Gene3D" id="3.40.50.720">
    <property type="entry name" value="NAD(P)-binding Rossmann-like Domain"/>
    <property type="match status" value="1"/>
</dbReference>
<comment type="caution">
    <text evidence="2">The sequence shown here is derived from an EMBL/GenBank/DDBJ whole genome shotgun (WGS) entry which is preliminary data.</text>
</comment>
<dbReference type="AlphaFoldDB" id="A0A1V9GD68"/>
<dbReference type="PRINTS" id="PR00080">
    <property type="entry name" value="SDRFAMILY"/>
</dbReference>
<dbReference type="Pfam" id="PF13561">
    <property type="entry name" value="adh_short_C2"/>
    <property type="match status" value="1"/>
</dbReference>
<dbReference type="PANTHER" id="PTHR42879:SF2">
    <property type="entry name" value="3-OXOACYL-[ACYL-CARRIER-PROTEIN] REDUCTASE FABG"/>
    <property type="match status" value="1"/>
</dbReference>
<dbReference type="PRINTS" id="PR00081">
    <property type="entry name" value="GDHRDH"/>
</dbReference>
<dbReference type="OrthoDB" id="9804774at2"/>
<sequence>MDLYLKGKTAVITGASQGMGRAITKELALEGVKVLAVARNEALLKSLITEVTASGGVAPITFIQDLTAPDAPRTIAAAALQQLGHVDLLVNNAGRSRPLNVTGPDEEWHAALTLDFDRHRQLTQQLLPHFMERKQGSILNVISTYELRSINASAVFKAGVVVWSKQLAGELGKYGIRVNCLQPGLIDTENIRRFFPGDERRQFAEKEIPLGDFGEAADIANMAAFLLSPRAKYITGSVAVVDGGWRHYAF</sequence>
<dbReference type="InterPro" id="IPR002347">
    <property type="entry name" value="SDR_fam"/>
</dbReference>
<evidence type="ECO:0000256" key="1">
    <source>
        <dbReference type="ARBA" id="ARBA00006484"/>
    </source>
</evidence>
<dbReference type="RefSeq" id="WP_081158699.1">
    <property type="nucleotide sequence ID" value="NZ_LWBP01000001.1"/>
</dbReference>
<dbReference type="EMBL" id="LWBP01000001">
    <property type="protein sequence ID" value="OQP68398.1"/>
    <property type="molecule type" value="Genomic_DNA"/>
</dbReference>
<dbReference type="PANTHER" id="PTHR42879">
    <property type="entry name" value="3-OXOACYL-(ACYL-CARRIER-PROTEIN) REDUCTASE"/>
    <property type="match status" value="1"/>
</dbReference>
<accession>A0A1V9GD68</accession>
<dbReference type="SUPFAM" id="SSF51735">
    <property type="entry name" value="NAD(P)-binding Rossmann-fold domains"/>
    <property type="match status" value="1"/>
</dbReference>
<evidence type="ECO:0000313" key="3">
    <source>
        <dbReference type="Proteomes" id="UP000192276"/>
    </source>
</evidence>